<evidence type="ECO:0000256" key="8">
    <source>
        <dbReference type="ARBA" id="ARBA00023242"/>
    </source>
</evidence>
<dbReference type="InterPro" id="IPR050785">
    <property type="entry name" value="PAN2-PAN3_catalytic_subunit"/>
</dbReference>
<dbReference type="OrthoDB" id="16516at2759"/>
<evidence type="ECO:0000313" key="12">
    <source>
        <dbReference type="Proteomes" id="UP000801492"/>
    </source>
</evidence>
<dbReference type="Gene3D" id="3.30.420.10">
    <property type="entry name" value="Ribonuclease H-like superfamily/Ribonuclease H"/>
    <property type="match status" value="1"/>
</dbReference>
<evidence type="ECO:0000259" key="10">
    <source>
        <dbReference type="PROSITE" id="PS50235"/>
    </source>
</evidence>
<dbReference type="PROSITE" id="PS50235">
    <property type="entry name" value="USP_3"/>
    <property type="match status" value="1"/>
</dbReference>
<dbReference type="InterPro" id="IPR028889">
    <property type="entry name" value="USP"/>
</dbReference>
<dbReference type="PANTHER" id="PTHR15728:SF0">
    <property type="entry name" value="PAN2-PAN3 DEADENYLATION COMPLEX CATALYTIC SUBUNIT PAN2"/>
    <property type="match status" value="1"/>
</dbReference>
<dbReference type="Proteomes" id="UP000801492">
    <property type="component" value="Unassembled WGS sequence"/>
</dbReference>
<keyword evidence="4" id="KW-0540">Nuclease</keyword>
<evidence type="ECO:0000256" key="1">
    <source>
        <dbReference type="ARBA" id="ARBA00001663"/>
    </source>
</evidence>
<dbReference type="GO" id="GO:0046872">
    <property type="term" value="F:metal ion binding"/>
    <property type="evidence" value="ECO:0007669"/>
    <property type="project" value="UniProtKB-KW"/>
</dbReference>
<dbReference type="Pfam" id="PF13423">
    <property type="entry name" value="UCH_1"/>
    <property type="match status" value="1"/>
</dbReference>
<dbReference type="Gene3D" id="3.90.70.10">
    <property type="entry name" value="Cysteine proteinases"/>
    <property type="match status" value="1"/>
</dbReference>
<keyword evidence="8" id="KW-0539">Nucleus</keyword>
<dbReference type="FunFam" id="3.30.420.10:FF:000011">
    <property type="entry name" value="PAN2-PAN3 deadenylation complex catalytic subunit PAN2"/>
    <property type="match status" value="1"/>
</dbReference>
<feature type="domain" description="USP" evidence="10">
    <location>
        <begin position="67"/>
        <end position="536"/>
    </location>
</feature>
<dbReference type="SUPFAM" id="SSF53098">
    <property type="entry name" value="Ribonuclease H-like"/>
    <property type="match status" value="1"/>
</dbReference>
<dbReference type="SUPFAM" id="SSF54001">
    <property type="entry name" value="Cysteine proteinases"/>
    <property type="match status" value="1"/>
</dbReference>
<dbReference type="GO" id="GO:0000932">
    <property type="term" value="C:P-body"/>
    <property type="evidence" value="ECO:0007669"/>
    <property type="project" value="TreeGrafter"/>
</dbReference>
<dbReference type="InterPro" id="IPR036397">
    <property type="entry name" value="RNaseH_sf"/>
</dbReference>
<dbReference type="GO" id="GO:0006397">
    <property type="term" value="P:mRNA processing"/>
    <property type="evidence" value="ECO:0007669"/>
    <property type="project" value="UniProtKB-KW"/>
</dbReference>
<reference evidence="11" key="1">
    <citation type="submission" date="2019-08" db="EMBL/GenBank/DDBJ databases">
        <title>The genome of the North American firefly Photinus pyralis.</title>
        <authorList>
            <consortium name="Photinus pyralis genome working group"/>
            <person name="Fallon T.R."/>
            <person name="Sander Lower S.E."/>
            <person name="Weng J.-K."/>
        </authorList>
    </citation>
    <scope>NUCLEOTIDE SEQUENCE</scope>
    <source>
        <strain evidence="11">TRF0915ILg1</strain>
        <tissue evidence="11">Whole body</tissue>
    </source>
</reference>
<gene>
    <name evidence="11" type="ORF">ILUMI_04956</name>
</gene>
<dbReference type="CDD" id="cd06143">
    <property type="entry name" value="PAN2_exo"/>
    <property type="match status" value="1"/>
</dbReference>
<dbReference type="GO" id="GO:0000289">
    <property type="term" value="P:nuclear-transcribed mRNA poly(A) tail shortening"/>
    <property type="evidence" value="ECO:0007669"/>
    <property type="project" value="TreeGrafter"/>
</dbReference>
<sequence length="791" mass="89405">MEEVMYTLDKNSSRPLTKPENRSSKQSSEDGNSFVAIPKRYRKVDLKYSKLGSEDFQFDQFNKTGLPGLEATLPNSYCNTMIQVLYYTEPLRGALLSHLCPKEFCLSCELGFLFHMLSTSQGMPCQPGNFLRAFRTVPEASALSLIISDLNPEAKSKIDLCALIQNWNRFILHQMHVELLETKKRKEENTSVRKPFIYKETDFPTILGGERKKTTVSDVTKIEEEKQEEESEISQLFGTKQLQRNCCLKCGLEFRKDCVLLACNLSYPTSEPDREEWSFCDILNRSLCIQQTTPAWCDQCAKFTPTSQVKILQSLPKLLAVNTGLQNAQHKLFWQTQMDKVVAKAVTTTPTTEGNIRSSTPNSIITSSKPCRYGDSCSRPGCRFRHSFDNVTVPPVPQAPVNNLYCSNNWLPHNIRMTLAGSKLEIKKVGVEKEQSQGGGGDQKELDKSEIIDSKEYTLSAVVCLINDHVSIEKRNLVALIKVPNSYLPDTKENKAADQHQWYLFNDFSICPVPAQEAVWFSLDWKVPCVIYYSTKEVIESRSEIVSGLTKDVFTQDECIARSGGTRGVTFTPLAHNEMPKPGELIAMDAEFVTLNQEESELRSDGKMSTIKPSQMSVARITCIRGQGPLEGTPFIDDYISTQEQVVDYLTKFSGIKPGDLDANFSSKHLTTLKSTYTKLRFLQDSGVVFVGHGLKNDFRVINLVVPTEQVVDTVLLFHLPHHRMVSLRFLAWHFLGMKIQSETHDSIEDARAALQLYRRYKALEAESKIAEALSELYETGKTLNWKVPDD</sequence>
<comment type="caution">
    <text evidence="11">The sequence shown here is derived from an EMBL/GenBank/DDBJ whole genome shotgun (WGS) entry which is preliminary data.</text>
</comment>
<dbReference type="InterPro" id="IPR038765">
    <property type="entry name" value="Papain-like_cys_pep_sf"/>
</dbReference>
<proteinExistence type="predicted"/>
<evidence type="ECO:0000256" key="7">
    <source>
        <dbReference type="ARBA" id="ARBA00022839"/>
    </source>
</evidence>
<evidence type="ECO:0000256" key="9">
    <source>
        <dbReference type="SAM" id="MobiDB-lite"/>
    </source>
</evidence>
<evidence type="ECO:0000256" key="3">
    <source>
        <dbReference type="ARBA" id="ARBA00022664"/>
    </source>
</evidence>
<evidence type="ECO:0000256" key="6">
    <source>
        <dbReference type="ARBA" id="ARBA00022801"/>
    </source>
</evidence>
<dbReference type="GO" id="GO:0031251">
    <property type="term" value="C:PAN complex"/>
    <property type="evidence" value="ECO:0007669"/>
    <property type="project" value="TreeGrafter"/>
</dbReference>
<dbReference type="AlphaFoldDB" id="A0A8K0DCV8"/>
<dbReference type="InterPro" id="IPR028881">
    <property type="entry name" value="PAN2_UCH_dom"/>
</dbReference>
<keyword evidence="7" id="KW-0269">Exonuclease</keyword>
<evidence type="ECO:0000256" key="5">
    <source>
        <dbReference type="ARBA" id="ARBA00022723"/>
    </source>
</evidence>
<evidence type="ECO:0000256" key="4">
    <source>
        <dbReference type="ARBA" id="ARBA00022722"/>
    </source>
</evidence>
<name>A0A8K0DCV8_IGNLU</name>
<keyword evidence="5" id="KW-0479">Metal-binding</keyword>
<protein>
    <recommendedName>
        <fullName evidence="10">USP domain-containing protein</fullName>
    </recommendedName>
</protein>
<dbReference type="EMBL" id="VTPC01001768">
    <property type="protein sequence ID" value="KAF2901232.1"/>
    <property type="molecule type" value="Genomic_DNA"/>
</dbReference>
<dbReference type="InterPro" id="IPR013520">
    <property type="entry name" value="Ribonucl_H"/>
</dbReference>
<dbReference type="InterPro" id="IPR012337">
    <property type="entry name" value="RNaseH-like_sf"/>
</dbReference>
<comment type="catalytic activity">
    <reaction evidence="1">
        <text>Exonucleolytic cleavage of poly(A) to 5'-AMP.</text>
        <dbReference type="EC" id="3.1.13.4"/>
    </reaction>
</comment>
<dbReference type="GO" id="GO:0004535">
    <property type="term" value="F:poly(A)-specific ribonuclease activity"/>
    <property type="evidence" value="ECO:0007669"/>
    <property type="project" value="UniProtKB-EC"/>
</dbReference>
<accession>A0A8K0DCV8</accession>
<evidence type="ECO:0000313" key="11">
    <source>
        <dbReference type="EMBL" id="KAF2901232.1"/>
    </source>
</evidence>
<keyword evidence="3" id="KW-0507">mRNA processing</keyword>
<dbReference type="Pfam" id="PF00929">
    <property type="entry name" value="RNase_T"/>
    <property type="match status" value="1"/>
</dbReference>
<dbReference type="SMART" id="SM00479">
    <property type="entry name" value="EXOIII"/>
    <property type="match status" value="1"/>
</dbReference>
<dbReference type="PANTHER" id="PTHR15728">
    <property type="entry name" value="DEADENYLATION COMPLEX CATALYTIC SUBUNIT PAN2"/>
    <property type="match status" value="1"/>
</dbReference>
<feature type="region of interest" description="Disordered" evidence="9">
    <location>
        <begin position="1"/>
        <end position="31"/>
    </location>
</feature>
<keyword evidence="2" id="KW-0963">Cytoplasm</keyword>
<keyword evidence="6" id="KW-0378">Hydrolase</keyword>
<evidence type="ECO:0000256" key="2">
    <source>
        <dbReference type="ARBA" id="ARBA00022490"/>
    </source>
</evidence>
<dbReference type="GO" id="GO:0003676">
    <property type="term" value="F:nucleic acid binding"/>
    <property type="evidence" value="ECO:0007669"/>
    <property type="project" value="InterPro"/>
</dbReference>
<organism evidence="11 12">
    <name type="scientific">Ignelater luminosus</name>
    <name type="common">Cucubano</name>
    <name type="synonym">Pyrophorus luminosus</name>
    <dbReference type="NCBI Taxonomy" id="2038154"/>
    <lineage>
        <taxon>Eukaryota</taxon>
        <taxon>Metazoa</taxon>
        <taxon>Ecdysozoa</taxon>
        <taxon>Arthropoda</taxon>
        <taxon>Hexapoda</taxon>
        <taxon>Insecta</taxon>
        <taxon>Pterygota</taxon>
        <taxon>Neoptera</taxon>
        <taxon>Endopterygota</taxon>
        <taxon>Coleoptera</taxon>
        <taxon>Polyphaga</taxon>
        <taxon>Elateriformia</taxon>
        <taxon>Elateroidea</taxon>
        <taxon>Elateridae</taxon>
        <taxon>Agrypninae</taxon>
        <taxon>Pyrophorini</taxon>
        <taxon>Ignelater</taxon>
    </lineage>
</organism>
<keyword evidence="12" id="KW-1185">Reference proteome</keyword>